<accession>A0ABW7C9Z7</accession>
<proteinExistence type="predicted"/>
<evidence type="ECO:0000256" key="2">
    <source>
        <dbReference type="SAM" id="SignalP"/>
    </source>
</evidence>
<evidence type="ECO:0000313" key="4">
    <source>
        <dbReference type="EMBL" id="MFG3816751.1"/>
    </source>
</evidence>
<dbReference type="EMBL" id="JAZAQF010000021">
    <property type="protein sequence ID" value="MFG3816751.1"/>
    <property type="molecule type" value="Genomic_DNA"/>
</dbReference>
<feature type="compositionally biased region" description="Pro residues" evidence="1">
    <location>
        <begin position="231"/>
        <end position="277"/>
    </location>
</feature>
<keyword evidence="5" id="KW-1185">Reference proteome</keyword>
<organism evidence="4 5">
    <name type="scientific">Limnothrix redekei LRLZ20PSL1</name>
    <dbReference type="NCBI Taxonomy" id="3112953"/>
    <lineage>
        <taxon>Bacteria</taxon>
        <taxon>Bacillati</taxon>
        <taxon>Cyanobacteriota</taxon>
        <taxon>Cyanophyceae</taxon>
        <taxon>Pseudanabaenales</taxon>
        <taxon>Pseudanabaenaceae</taxon>
        <taxon>Limnothrix</taxon>
    </lineage>
</organism>
<dbReference type="PANTHER" id="PTHR48148">
    <property type="entry name" value="KERATINOCYTE PROLINE-RICH PROTEIN"/>
    <property type="match status" value="1"/>
</dbReference>
<name>A0ABW7C9Z7_9CYAN</name>
<evidence type="ECO:0000259" key="3">
    <source>
        <dbReference type="Pfam" id="PF07589"/>
    </source>
</evidence>
<feature type="compositionally biased region" description="Low complexity" evidence="1">
    <location>
        <begin position="278"/>
        <end position="287"/>
    </location>
</feature>
<feature type="chain" id="PRO_5047149122" evidence="2">
    <location>
        <begin position="31"/>
        <end position="309"/>
    </location>
</feature>
<sequence length="309" mass="31606">MKLLKTALSLTVIVTSSVAACLAVSAPAQAYRMFLGEDLNSNPWAPAANLTNSQAAEAAFLSNLTGVGTETFESQITGTNNLLNVSFPGAGTATLSGNGRISSVPVGWTNGVGRYAVSGTQFWEVDAGGRFTINFSQQVGAFGFYGVDIGDFGGQLTLTLAGASTTKQVTVNNTIGSSGSTDGSVLFFGIIAETMEEAFSSVSFSMSTGQGDVFAFDNMTVGGLSQVKTPEPSPQPSPEPTPEPTPEPSPEPTVTPEPGPSPTPSPSATPTPQPTQPTDPVSVPEPGSIGALLVVGAMGVLGLRRRRAD</sequence>
<dbReference type="InterPro" id="IPR013424">
    <property type="entry name" value="Ice-binding_C"/>
</dbReference>
<dbReference type="Proteomes" id="UP001604335">
    <property type="component" value="Unassembled WGS sequence"/>
</dbReference>
<feature type="domain" description="Ice-binding protein C-terminal" evidence="3">
    <location>
        <begin position="282"/>
        <end position="306"/>
    </location>
</feature>
<reference evidence="5" key="1">
    <citation type="journal article" date="2024" name="Algal Res.">
        <title>Biochemical, toxicological and genomic investigation of a high-biomass producing Limnothrix strain isolated from Italian shallow drinking water reservoir.</title>
        <authorList>
            <person name="Simonazzi M."/>
            <person name="Shishido T.K."/>
            <person name="Delbaje E."/>
            <person name="Wahlsten M."/>
            <person name="Fewer D.P."/>
            <person name="Sivonen K."/>
            <person name="Pezzolesi L."/>
            <person name="Pistocchi R."/>
        </authorList>
    </citation>
    <scope>NUCLEOTIDE SEQUENCE [LARGE SCALE GENOMIC DNA]</scope>
    <source>
        <strain evidence="5">LRLZ20PSL1</strain>
    </source>
</reference>
<feature type="signal peptide" evidence="2">
    <location>
        <begin position="1"/>
        <end position="30"/>
    </location>
</feature>
<dbReference type="PANTHER" id="PTHR48148:SF3">
    <property type="entry name" value="KERATINOCYTE PROLINE-RICH PROTEIN"/>
    <property type="match status" value="1"/>
</dbReference>
<dbReference type="NCBIfam" id="TIGR02595">
    <property type="entry name" value="PEP_CTERM"/>
    <property type="match status" value="1"/>
</dbReference>
<dbReference type="RefSeq" id="WP_393010827.1">
    <property type="nucleotide sequence ID" value="NZ_JAZAQF010000021.1"/>
</dbReference>
<dbReference type="PROSITE" id="PS51257">
    <property type="entry name" value="PROKAR_LIPOPROTEIN"/>
    <property type="match status" value="1"/>
</dbReference>
<dbReference type="Pfam" id="PF07589">
    <property type="entry name" value="PEP-CTERM"/>
    <property type="match status" value="1"/>
</dbReference>
<evidence type="ECO:0000256" key="1">
    <source>
        <dbReference type="SAM" id="MobiDB-lite"/>
    </source>
</evidence>
<gene>
    <name evidence="4" type="ORF">VPK24_03810</name>
</gene>
<protein>
    <submittedName>
        <fullName evidence="4">PEP-CTERM sorting domain-containing protein</fullName>
    </submittedName>
</protein>
<comment type="caution">
    <text evidence="4">The sequence shown here is derived from an EMBL/GenBank/DDBJ whole genome shotgun (WGS) entry which is preliminary data.</text>
</comment>
<keyword evidence="2" id="KW-0732">Signal</keyword>
<evidence type="ECO:0000313" key="5">
    <source>
        <dbReference type="Proteomes" id="UP001604335"/>
    </source>
</evidence>
<feature type="region of interest" description="Disordered" evidence="1">
    <location>
        <begin position="223"/>
        <end position="287"/>
    </location>
</feature>